<dbReference type="AlphaFoldDB" id="A0A067Q528"/>
<dbReference type="EMBL" id="KL197713">
    <property type="protein sequence ID" value="KDQ61260.1"/>
    <property type="molecule type" value="Genomic_DNA"/>
</dbReference>
<evidence type="ECO:0000313" key="1">
    <source>
        <dbReference type="EMBL" id="KDQ61260.1"/>
    </source>
</evidence>
<reference evidence="2" key="1">
    <citation type="journal article" date="2014" name="Proc. Natl. Acad. Sci. U.S.A.">
        <title>Extensive sampling of basidiomycete genomes demonstrates inadequacy of the white-rot/brown-rot paradigm for wood decay fungi.</title>
        <authorList>
            <person name="Riley R."/>
            <person name="Salamov A.A."/>
            <person name="Brown D.W."/>
            <person name="Nagy L.G."/>
            <person name="Floudas D."/>
            <person name="Held B.W."/>
            <person name="Levasseur A."/>
            <person name="Lombard V."/>
            <person name="Morin E."/>
            <person name="Otillar R."/>
            <person name="Lindquist E.A."/>
            <person name="Sun H."/>
            <person name="LaButti K.M."/>
            <person name="Schmutz J."/>
            <person name="Jabbour D."/>
            <person name="Luo H."/>
            <person name="Baker S.E."/>
            <person name="Pisabarro A.G."/>
            <person name="Walton J.D."/>
            <person name="Blanchette R.A."/>
            <person name="Henrissat B."/>
            <person name="Martin F."/>
            <person name="Cullen D."/>
            <person name="Hibbett D.S."/>
            <person name="Grigoriev I.V."/>
        </authorList>
    </citation>
    <scope>NUCLEOTIDE SEQUENCE [LARGE SCALE GENOMIC DNA]</scope>
    <source>
        <strain evidence="2">MUCL 33604</strain>
    </source>
</reference>
<evidence type="ECO:0000313" key="2">
    <source>
        <dbReference type="Proteomes" id="UP000027265"/>
    </source>
</evidence>
<accession>A0A067Q528</accession>
<keyword evidence="2" id="KW-1185">Reference proteome</keyword>
<protein>
    <submittedName>
        <fullName evidence="1">Uncharacterized protein</fullName>
    </submittedName>
</protein>
<organism evidence="1 2">
    <name type="scientific">Jaapia argillacea MUCL 33604</name>
    <dbReference type="NCBI Taxonomy" id="933084"/>
    <lineage>
        <taxon>Eukaryota</taxon>
        <taxon>Fungi</taxon>
        <taxon>Dikarya</taxon>
        <taxon>Basidiomycota</taxon>
        <taxon>Agaricomycotina</taxon>
        <taxon>Agaricomycetes</taxon>
        <taxon>Agaricomycetidae</taxon>
        <taxon>Jaapiales</taxon>
        <taxon>Jaapiaceae</taxon>
        <taxon>Jaapia</taxon>
    </lineage>
</organism>
<name>A0A067Q528_9AGAM</name>
<sequence>MSNHKLLVLGPPDWIISQLVLLYLGWSLKLQVLAHPEFQWFITIPGPMKLRILVAQRVLHGGEQFQIPNK</sequence>
<proteinExistence type="predicted"/>
<dbReference type="InParanoid" id="A0A067Q528"/>
<dbReference type="Proteomes" id="UP000027265">
    <property type="component" value="Unassembled WGS sequence"/>
</dbReference>
<dbReference type="HOGENOM" id="CLU_2758117_0_0_1"/>
<gene>
    <name evidence="1" type="ORF">JAAARDRAFT_32257</name>
</gene>